<comment type="similarity">
    <text evidence="2">Belongs to the RNase E/G family.</text>
</comment>
<evidence type="ECO:0000259" key="11">
    <source>
        <dbReference type="PROSITE" id="PS51166"/>
    </source>
</evidence>
<dbReference type="GO" id="GO:0004519">
    <property type="term" value="F:endonuclease activity"/>
    <property type="evidence" value="ECO:0007669"/>
    <property type="project" value="UniProtKB-KW"/>
</dbReference>
<dbReference type="AlphaFoldDB" id="A0A8T2TT47"/>
<evidence type="ECO:0000256" key="6">
    <source>
        <dbReference type="ARBA" id="ARBA00022801"/>
    </source>
</evidence>
<evidence type="ECO:0000256" key="5">
    <source>
        <dbReference type="ARBA" id="ARBA00022759"/>
    </source>
</evidence>
<evidence type="ECO:0000256" key="3">
    <source>
        <dbReference type="ARBA" id="ARBA00022722"/>
    </source>
</evidence>
<dbReference type="EMBL" id="CM035415">
    <property type="protein sequence ID" value="KAH7426587.1"/>
    <property type="molecule type" value="Genomic_DNA"/>
</dbReference>
<dbReference type="Pfam" id="PF00686">
    <property type="entry name" value="CBM_20"/>
    <property type="match status" value="1"/>
</dbReference>
<dbReference type="InterPro" id="IPR013784">
    <property type="entry name" value="Carb-bd-like_fold"/>
</dbReference>
<dbReference type="GO" id="GO:0016787">
    <property type="term" value="F:hydrolase activity"/>
    <property type="evidence" value="ECO:0007669"/>
    <property type="project" value="UniProtKB-KW"/>
</dbReference>
<keyword evidence="6" id="KW-0378">Hydrolase</keyword>
<keyword evidence="7" id="KW-0460">Magnesium</keyword>
<dbReference type="GO" id="GO:0006364">
    <property type="term" value="P:rRNA processing"/>
    <property type="evidence" value="ECO:0007669"/>
    <property type="project" value="TreeGrafter"/>
</dbReference>
<evidence type="ECO:0000256" key="4">
    <source>
        <dbReference type="ARBA" id="ARBA00022723"/>
    </source>
</evidence>
<evidence type="ECO:0000256" key="10">
    <source>
        <dbReference type="SAM" id="MobiDB-lite"/>
    </source>
</evidence>
<dbReference type="Gene3D" id="2.40.50.140">
    <property type="entry name" value="Nucleic acid-binding proteins"/>
    <property type="match status" value="1"/>
</dbReference>
<dbReference type="InterPro" id="IPR013783">
    <property type="entry name" value="Ig-like_fold"/>
</dbReference>
<comment type="cofactor">
    <cofactor evidence="1">
        <name>Mg(2+)</name>
        <dbReference type="ChEBI" id="CHEBI:18420"/>
    </cofactor>
</comment>
<feature type="domain" description="CBM20" evidence="11">
    <location>
        <begin position="389"/>
        <end position="503"/>
    </location>
</feature>
<dbReference type="Gene3D" id="2.60.40.10">
    <property type="entry name" value="Immunoglobulins"/>
    <property type="match status" value="1"/>
</dbReference>
<keyword evidence="5" id="KW-0255">Endonuclease</keyword>
<sequence length="1175" mass="131257">MVASACSGQALSLLDCFGLYYSDRTRLFERNQLGRVSQGAHTALISSFSEFQSSWTPRIRATSKGQSCPDAEQSVSFETDNIPRKGRRKNSGTRSFRDNRGRFTSTRKTKQDVLSVVRNVQNAEDSSNNDTLPLSTAYNGDVTEKDSDSGTLEFQIQYVSEDLESNAPCPNVEEDEESLPWAESSGRDDSARHHHHHGVGSKNKSLKAVESTDMGNRYIASDESPPILPSNGNSFARSKRRKNGSRHRRKSSNHSCEEYESSSKPHVDTISGVVKVEYDAKIGGSVVDITECLDALPSASSSHLSQGSDNSINRDVDANDALFDEKREKVTQDKAHTNKVIRISRKVSKSIRKGQRIKIPRTAESTCSLPNQAPAQEDKEQEERFSTSKSKQDMCTVRWLVDIQLAVNQKLFLVGEHPQLGAWDPSLAIDFSVHSKDNESTLWQAERQVPLGTSSEYNYFVQVDHGESNHIIWRPGPRLQFSAPVKYSEDKKIVVEDMLNFNIANKLPALSWKGLQNELGLATELKRFYNDEVSLEENCDVSIKGLVDHKEAHALSVHHLDEKPMMESPNLEHVAQADDITKDSVENDIKGEISENFQPESMGIASTPLTAKLQKHLTKVVFPREEPWLLESMILFEKSDSSKPSATDLVEVGNEVSESQQQSAETAEKSIEILINSSKCTMERIAILENGKLVELLLKPLNADINVGNVYLGIVKKLLPGMTGVFVDIGHTRAALLTIKKNMYPFTFPQIADGTGADDPHNDADVYSVVKKGVMPEDSLQSDGKSNGAMDIDWETEIEQDEESDESEAIIDIEEFSDVGSVTDGSLEEETERREDRKLLPTKDKRSKPITVNFGQRFTKWRKVEEGMRIIVQVKREPLGKKGPQVCAFPRLSSRFWVLSLGGNATGVSKKIHGPERKRLRDLAKLFRKPGFELTVRTEASGQNQEDLEKDLARLLGTWKDIMEQAEVATVADQSGQDGAVPVLLHRAMGQTLSIVRDFFAEKVQRMVVDTAQTYHEVMCYLQEVAPQLQNRVELYTGTTPIFDVFNLEDDIDKLLNERVQLPNGAYLVIQETEALVSIDVNGGVGMLGRSMKSTAILEANLAAARQIAAELRLRDIGGIIVIDFIDMEEEEHESLVYEEMRKAIQSDRSIICLSEISELGLMELTRRRVRIPCV</sequence>
<dbReference type="PROSITE" id="PS51166">
    <property type="entry name" value="CBM20"/>
    <property type="match status" value="1"/>
</dbReference>
<dbReference type="Pfam" id="PF10150">
    <property type="entry name" value="RNase_E_G"/>
    <property type="match status" value="1"/>
</dbReference>
<dbReference type="InterPro" id="IPR019307">
    <property type="entry name" value="RNA-bd_AU-1/RNase_E/G"/>
</dbReference>
<dbReference type="Proteomes" id="UP000825935">
    <property type="component" value="Chromosome 10"/>
</dbReference>
<accession>A0A8T2TT47</accession>
<comment type="caution">
    <text evidence="12">The sequence shown here is derived from an EMBL/GenBank/DDBJ whole genome shotgun (WGS) entry which is preliminary data.</text>
</comment>
<feature type="region of interest" description="Disordered" evidence="10">
    <location>
        <begin position="165"/>
        <end position="265"/>
    </location>
</feature>
<dbReference type="InterPro" id="IPR002044">
    <property type="entry name" value="CBM20"/>
</dbReference>
<dbReference type="SUPFAM" id="SSF49452">
    <property type="entry name" value="Starch-binding domain-like"/>
    <property type="match status" value="1"/>
</dbReference>
<feature type="compositionally biased region" description="Basic and acidic residues" evidence="10">
    <location>
        <begin position="255"/>
        <end position="265"/>
    </location>
</feature>
<comment type="function">
    <text evidence="9">Involved in intercistronic processing of primary transcripts from chloroplast operons. The endonucleolytic activity of the enzyme depends on the number of phosphates at the 5' end, is inhibited by structured RNA, and preferentially cleaves A/U-rich sequences.</text>
</comment>
<keyword evidence="13" id="KW-1185">Reference proteome</keyword>
<dbReference type="PANTHER" id="PTHR30001">
    <property type="entry name" value="RIBONUCLEASE"/>
    <property type="match status" value="1"/>
</dbReference>
<dbReference type="GO" id="GO:0046872">
    <property type="term" value="F:metal ion binding"/>
    <property type="evidence" value="ECO:0007669"/>
    <property type="project" value="UniProtKB-KW"/>
</dbReference>
<keyword evidence="3" id="KW-0540">Nuclease</keyword>
<keyword evidence="4" id="KW-0479">Metal-binding</keyword>
<feature type="region of interest" description="Disordered" evidence="10">
    <location>
        <begin position="820"/>
        <end position="844"/>
    </location>
</feature>
<organism evidence="12 13">
    <name type="scientific">Ceratopteris richardii</name>
    <name type="common">Triangle waterfern</name>
    <dbReference type="NCBI Taxonomy" id="49495"/>
    <lineage>
        <taxon>Eukaryota</taxon>
        <taxon>Viridiplantae</taxon>
        <taxon>Streptophyta</taxon>
        <taxon>Embryophyta</taxon>
        <taxon>Tracheophyta</taxon>
        <taxon>Polypodiopsida</taxon>
        <taxon>Polypodiidae</taxon>
        <taxon>Polypodiales</taxon>
        <taxon>Pteridineae</taxon>
        <taxon>Pteridaceae</taxon>
        <taxon>Parkerioideae</taxon>
        <taxon>Ceratopteris</taxon>
    </lineage>
</organism>
<feature type="compositionally biased region" description="Basic residues" evidence="10">
    <location>
        <begin position="237"/>
        <end position="252"/>
    </location>
</feature>
<keyword evidence="8" id="KW-0694">RNA-binding</keyword>
<evidence type="ECO:0000313" key="13">
    <source>
        <dbReference type="Proteomes" id="UP000825935"/>
    </source>
</evidence>
<evidence type="ECO:0000256" key="2">
    <source>
        <dbReference type="ARBA" id="ARBA00005522"/>
    </source>
</evidence>
<reference evidence="12" key="1">
    <citation type="submission" date="2021-08" db="EMBL/GenBank/DDBJ databases">
        <title>WGS assembly of Ceratopteris richardii.</title>
        <authorList>
            <person name="Marchant D.B."/>
            <person name="Chen G."/>
            <person name="Jenkins J."/>
            <person name="Shu S."/>
            <person name="Leebens-Mack J."/>
            <person name="Grimwood J."/>
            <person name="Schmutz J."/>
            <person name="Soltis P."/>
            <person name="Soltis D."/>
            <person name="Chen Z.-H."/>
        </authorList>
    </citation>
    <scope>NUCLEOTIDE SEQUENCE</scope>
    <source>
        <strain evidence="12">Whitten #5841</strain>
        <tissue evidence="12">Leaf</tissue>
    </source>
</reference>
<protein>
    <recommendedName>
        <fullName evidence="11">CBM20 domain-containing protein</fullName>
    </recommendedName>
</protein>
<proteinExistence type="inferred from homology"/>
<dbReference type="GO" id="GO:2001070">
    <property type="term" value="F:starch binding"/>
    <property type="evidence" value="ECO:0007669"/>
    <property type="project" value="InterPro"/>
</dbReference>
<gene>
    <name evidence="12" type="ORF">KP509_10G007300</name>
</gene>
<feature type="region of interest" description="Disordered" evidence="10">
    <location>
        <begin position="61"/>
        <end position="148"/>
    </location>
</feature>
<dbReference type="GO" id="GO:0004540">
    <property type="term" value="F:RNA nuclease activity"/>
    <property type="evidence" value="ECO:0007669"/>
    <property type="project" value="InterPro"/>
</dbReference>
<evidence type="ECO:0000256" key="9">
    <source>
        <dbReference type="ARBA" id="ARBA00023436"/>
    </source>
</evidence>
<feature type="compositionally biased region" description="Basic and acidic residues" evidence="10">
    <location>
        <begin position="376"/>
        <end position="388"/>
    </location>
</feature>
<evidence type="ECO:0000256" key="7">
    <source>
        <dbReference type="ARBA" id="ARBA00022842"/>
    </source>
</evidence>
<feature type="compositionally biased region" description="Polar residues" evidence="10">
    <location>
        <begin position="118"/>
        <end position="138"/>
    </location>
</feature>
<dbReference type="InterPro" id="IPR004659">
    <property type="entry name" value="RNase_E/G"/>
</dbReference>
<feature type="compositionally biased region" description="Polar residues" evidence="10">
    <location>
        <begin position="363"/>
        <end position="374"/>
    </location>
</feature>
<feature type="compositionally biased region" description="Basic and acidic residues" evidence="10">
    <location>
        <begin position="831"/>
        <end position="844"/>
    </location>
</feature>
<dbReference type="InterPro" id="IPR012340">
    <property type="entry name" value="NA-bd_OB-fold"/>
</dbReference>
<dbReference type="SMART" id="SM01065">
    <property type="entry name" value="CBM_2"/>
    <property type="match status" value="1"/>
</dbReference>
<dbReference type="GO" id="GO:0003723">
    <property type="term" value="F:RNA binding"/>
    <property type="evidence" value="ECO:0007669"/>
    <property type="project" value="UniProtKB-KW"/>
</dbReference>
<evidence type="ECO:0000256" key="1">
    <source>
        <dbReference type="ARBA" id="ARBA00001946"/>
    </source>
</evidence>
<feature type="region of interest" description="Disordered" evidence="10">
    <location>
        <begin position="360"/>
        <end position="388"/>
    </location>
</feature>
<dbReference type="OrthoDB" id="6123450at2759"/>
<dbReference type="GO" id="GO:0005737">
    <property type="term" value="C:cytoplasm"/>
    <property type="evidence" value="ECO:0007669"/>
    <property type="project" value="TreeGrafter"/>
</dbReference>
<name>A0A8T2TT47_CERRI</name>
<evidence type="ECO:0000313" key="12">
    <source>
        <dbReference type="EMBL" id="KAH7426587.1"/>
    </source>
</evidence>
<dbReference type="PANTHER" id="PTHR30001:SF1">
    <property type="entry name" value="RIBONUCLEASE E_G-LIKE PROTEIN, CHLOROPLASTIC"/>
    <property type="match status" value="1"/>
</dbReference>
<dbReference type="SUPFAM" id="SSF50249">
    <property type="entry name" value="Nucleic acid-binding proteins"/>
    <property type="match status" value="1"/>
</dbReference>
<evidence type="ECO:0000256" key="8">
    <source>
        <dbReference type="ARBA" id="ARBA00022884"/>
    </source>
</evidence>